<evidence type="ECO:0000313" key="4">
    <source>
        <dbReference type="EMBL" id="EFL52111.1"/>
    </source>
</evidence>
<evidence type="ECO:0000256" key="1">
    <source>
        <dbReference type="ARBA" id="ARBA00022679"/>
    </source>
</evidence>
<dbReference type="RefSeq" id="WP_005992202.1">
    <property type="nucleotide sequence ID" value="NZ_AECZ01000006.1"/>
</dbReference>
<dbReference type="PANTHER" id="PTHR21342:SF0">
    <property type="entry name" value="BIFUNCTIONAL NMN ADENYLYLTRANSFERASE_NUDIX HYDROLASE"/>
    <property type="match status" value="1"/>
</dbReference>
<dbReference type="Proteomes" id="UP000006250">
    <property type="component" value="Unassembled WGS sequence"/>
</dbReference>
<dbReference type="STRING" id="596151.DesfrDRAFT_1280"/>
<dbReference type="OrthoDB" id="3249147at2"/>
<sequence length="208" mass="23365">MSTPHPVGVIHGRFQVLHNDHLRYLLAGRERCRHLVVGITNPDPSHTRSEAADAKRSSPAANPLTYFERQAMVRAALTEAGTNPADFTVVPFPVSFPELYRFYVPIDAVFFLTIYDDWGRRKRAYFQERGLRIEVLWEVAQNDKGISGTDVRRLIAQGDPWEALVPPAVAGLVRAFGLCERLARENYSGSPCLAATCRPTSRAMKKTR</sequence>
<feature type="domain" description="Cytidyltransferase-like" evidence="3">
    <location>
        <begin position="10"/>
        <end position="153"/>
    </location>
</feature>
<name>E1JUI1_SOLFR</name>
<accession>E1JUI1</accession>
<keyword evidence="1 4" id="KW-0808">Transferase</keyword>
<evidence type="ECO:0000256" key="2">
    <source>
        <dbReference type="ARBA" id="ARBA00022695"/>
    </source>
</evidence>
<dbReference type="PANTHER" id="PTHR21342">
    <property type="entry name" value="PHOSPHOPANTETHEINE ADENYLYLTRANSFERASE"/>
    <property type="match status" value="1"/>
</dbReference>
<dbReference type="AlphaFoldDB" id="E1JUI1"/>
<protein>
    <submittedName>
        <fullName evidence="4">Nicotinamide mononucleotide adenylyltransferase, OrfX-like protein</fullName>
    </submittedName>
</protein>
<proteinExistence type="predicted"/>
<dbReference type="Gene3D" id="3.40.50.620">
    <property type="entry name" value="HUPs"/>
    <property type="match status" value="1"/>
</dbReference>
<keyword evidence="5" id="KW-1185">Reference proteome</keyword>
<dbReference type="eggNOG" id="COG1056">
    <property type="taxonomic scope" value="Bacteria"/>
</dbReference>
<dbReference type="GO" id="GO:0016779">
    <property type="term" value="F:nucleotidyltransferase activity"/>
    <property type="evidence" value="ECO:0007669"/>
    <property type="project" value="UniProtKB-KW"/>
</dbReference>
<reference evidence="4 5" key="1">
    <citation type="submission" date="2010-08" db="EMBL/GenBank/DDBJ databases">
        <title>The draft genome of Desulfovibrio fructosovorans JJ.</title>
        <authorList>
            <consortium name="US DOE Joint Genome Institute (JGI-PGF)"/>
            <person name="Lucas S."/>
            <person name="Copeland A."/>
            <person name="Lapidus A."/>
            <person name="Cheng J.-F."/>
            <person name="Bruce D."/>
            <person name="Goodwin L."/>
            <person name="Pitluck S."/>
            <person name="Land M.L."/>
            <person name="Hauser L."/>
            <person name="Chang Y.-J."/>
            <person name="Jeffries C."/>
            <person name="Wall J.D."/>
            <person name="Stahl D.A."/>
            <person name="Arkin A.P."/>
            <person name="Dehal P."/>
            <person name="Stolyar S.M."/>
            <person name="Hazen T.C."/>
            <person name="Woyke T.J."/>
        </authorList>
    </citation>
    <scope>NUCLEOTIDE SEQUENCE [LARGE SCALE GENOMIC DNA]</scope>
    <source>
        <strain evidence="4 5">JJ</strain>
    </source>
</reference>
<comment type="caution">
    <text evidence="4">The sequence shown here is derived from an EMBL/GenBank/DDBJ whole genome shotgun (WGS) entry which is preliminary data.</text>
</comment>
<dbReference type="SUPFAM" id="SSF52374">
    <property type="entry name" value="Nucleotidylyl transferase"/>
    <property type="match status" value="1"/>
</dbReference>
<evidence type="ECO:0000313" key="5">
    <source>
        <dbReference type="Proteomes" id="UP000006250"/>
    </source>
</evidence>
<dbReference type="InterPro" id="IPR004821">
    <property type="entry name" value="Cyt_trans-like"/>
</dbReference>
<gene>
    <name evidence="4" type="ORF">DesfrDRAFT_1280</name>
</gene>
<dbReference type="InterPro" id="IPR014729">
    <property type="entry name" value="Rossmann-like_a/b/a_fold"/>
</dbReference>
<evidence type="ECO:0000259" key="3">
    <source>
        <dbReference type="Pfam" id="PF01467"/>
    </source>
</evidence>
<keyword evidence="2 4" id="KW-0548">Nucleotidyltransferase</keyword>
<dbReference type="EMBL" id="AECZ01000006">
    <property type="protein sequence ID" value="EFL52111.1"/>
    <property type="molecule type" value="Genomic_DNA"/>
</dbReference>
<organism evidence="4 5">
    <name type="scientific">Solidesulfovibrio fructosivorans JJ]</name>
    <dbReference type="NCBI Taxonomy" id="596151"/>
    <lineage>
        <taxon>Bacteria</taxon>
        <taxon>Pseudomonadati</taxon>
        <taxon>Thermodesulfobacteriota</taxon>
        <taxon>Desulfovibrionia</taxon>
        <taxon>Desulfovibrionales</taxon>
        <taxon>Desulfovibrionaceae</taxon>
        <taxon>Solidesulfovibrio</taxon>
    </lineage>
</organism>
<dbReference type="Pfam" id="PF01467">
    <property type="entry name" value="CTP_transf_like"/>
    <property type="match status" value="1"/>
</dbReference>